<proteinExistence type="predicted"/>
<evidence type="ECO:0000313" key="3">
    <source>
        <dbReference type="Proteomes" id="UP000032233"/>
    </source>
</evidence>
<accession>A0A0D2J8X7</accession>
<reference evidence="2 3" key="1">
    <citation type="submission" date="2013-11" db="EMBL/GenBank/DDBJ databases">
        <title>Metagenomic analysis of a methanogenic consortium involved in long chain n-alkane degradation.</title>
        <authorList>
            <person name="Davidova I.A."/>
            <person name="Callaghan A.V."/>
            <person name="Wawrik B."/>
            <person name="Pruitt S."/>
            <person name="Marks C."/>
            <person name="Duncan K.E."/>
            <person name="Suflita J.M."/>
        </authorList>
    </citation>
    <scope>NUCLEOTIDE SEQUENCE [LARGE SCALE GENOMIC DNA]</scope>
    <source>
        <strain evidence="2 3">SPR</strain>
    </source>
</reference>
<organism evidence="2 3">
    <name type="scientific">Dethiosulfatarculus sandiegensis</name>
    <dbReference type="NCBI Taxonomy" id="1429043"/>
    <lineage>
        <taxon>Bacteria</taxon>
        <taxon>Pseudomonadati</taxon>
        <taxon>Thermodesulfobacteriota</taxon>
        <taxon>Desulfarculia</taxon>
        <taxon>Desulfarculales</taxon>
        <taxon>Desulfarculaceae</taxon>
        <taxon>Dethiosulfatarculus</taxon>
    </lineage>
</organism>
<dbReference type="Proteomes" id="UP000032233">
    <property type="component" value="Unassembled WGS sequence"/>
</dbReference>
<gene>
    <name evidence="2" type="ORF">X474_07785</name>
</gene>
<comment type="caution">
    <text evidence="2">The sequence shown here is derived from an EMBL/GenBank/DDBJ whole genome shotgun (WGS) entry which is preliminary data.</text>
</comment>
<protein>
    <submittedName>
        <fullName evidence="2">Uncharacterized protein</fullName>
    </submittedName>
</protein>
<keyword evidence="3" id="KW-1185">Reference proteome</keyword>
<dbReference type="RefSeq" id="WP_156360659.1">
    <property type="nucleotide sequence ID" value="NZ_AZAC01000010.1"/>
</dbReference>
<sequence>MVEHGKGAKKKKKQQEFGEYRLPGTAGPNADYIIRTLDRWKLRGNGTLK</sequence>
<dbReference type="AlphaFoldDB" id="A0A0D2J8X7"/>
<name>A0A0D2J8X7_9BACT</name>
<evidence type="ECO:0000313" key="2">
    <source>
        <dbReference type="EMBL" id="KIX14629.1"/>
    </source>
</evidence>
<dbReference type="InParanoid" id="A0A0D2J8X7"/>
<dbReference type="STRING" id="1429043.X474_07785"/>
<feature type="region of interest" description="Disordered" evidence="1">
    <location>
        <begin position="1"/>
        <end position="22"/>
    </location>
</feature>
<dbReference type="EMBL" id="AZAC01000010">
    <property type="protein sequence ID" value="KIX14629.1"/>
    <property type="molecule type" value="Genomic_DNA"/>
</dbReference>
<evidence type="ECO:0000256" key="1">
    <source>
        <dbReference type="SAM" id="MobiDB-lite"/>
    </source>
</evidence>